<feature type="coiled-coil region" evidence="2">
    <location>
        <begin position="387"/>
        <end position="414"/>
    </location>
</feature>
<reference evidence="5" key="1">
    <citation type="journal article" date="2015" name="Sci. Rep.">
        <title>The power of single molecule real-time sequencing technology in the de novo assembly of a eukaryotic genome.</title>
        <authorList>
            <person name="Sakai H."/>
            <person name="Naito K."/>
            <person name="Ogiso-Tanaka E."/>
            <person name="Takahashi Y."/>
            <person name="Iseki K."/>
            <person name="Muto C."/>
            <person name="Satou K."/>
            <person name="Teruya K."/>
            <person name="Shiroma A."/>
            <person name="Shimoji M."/>
            <person name="Hirano T."/>
            <person name="Itoh T."/>
            <person name="Kaga A."/>
            <person name="Tomooka N."/>
        </authorList>
    </citation>
    <scope>NUCLEOTIDE SEQUENCE</scope>
</reference>
<dbReference type="Pfam" id="PF00098">
    <property type="entry name" value="zf-CCHC"/>
    <property type="match status" value="1"/>
</dbReference>
<gene>
    <name evidence="5" type="primary">Vigan.UMG171900</name>
    <name evidence="5" type="ORF">VIGAN_UM171900</name>
</gene>
<proteinExistence type="predicted"/>
<evidence type="ECO:0000256" key="3">
    <source>
        <dbReference type="SAM" id="MobiDB-lite"/>
    </source>
</evidence>
<dbReference type="SMART" id="SM00343">
    <property type="entry name" value="ZnF_C2HC"/>
    <property type="match status" value="2"/>
</dbReference>
<evidence type="ECO:0000313" key="5">
    <source>
        <dbReference type="EMBL" id="BAU03754.1"/>
    </source>
</evidence>
<dbReference type="EMBL" id="AP016429">
    <property type="protein sequence ID" value="BAU03754.1"/>
    <property type="molecule type" value="Genomic_DNA"/>
</dbReference>
<evidence type="ECO:0000259" key="4">
    <source>
        <dbReference type="PROSITE" id="PS50158"/>
    </source>
</evidence>
<evidence type="ECO:0000256" key="2">
    <source>
        <dbReference type="SAM" id="Coils"/>
    </source>
</evidence>
<dbReference type="GO" id="GO:0008270">
    <property type="term" value="F:zinc ion binding"/>
    <property type="evidence" value="ECO:0007669"/>
    <property type="project" value="UniProtKB-KW"/>
</dbReference>
<feature type="region of interest" description="Disordered" evidence="3">
    <location>
        <begin position="232"/>
        <end position="256"/>
    </location>
</feature>
<dbReference type="AlphaFoldDB" id="A0A0S3TF68"/>
<dbReference type="PANTHER" id="PTHR35317">
    <property type="entry name" value="OS04G0629600 PROTEIN"/>
    <property type="match status" value="1"/>
</dbReference>
<accession>A0A0S3TF68</accession>
<organism evidence="5">
    <name type="scientific">Vigna angularis var. angularis</name>
    <dbReference type="NCBI Taxonomy" id="157739"/>
    <lineage>
        <taxon>Eukaryota</taxon>
        <taxon>Viridiplantae</taxon>
        <taxon>Streptophyta</taxon>
        <taxon>Embryophyta</taxon>
        <taxon>Tracheophyta</taxon>
        <taxon>Spermatophyta</taxon>
        <taxon>Magnoliopsida</taxon>
        <taxon>eudicotyledons</taxon>
        <taxon>Gunneridae</taxon>
        <taxon>Pentapetalae</taxon>
        <taxon>rosids</taxon>
        <taxon>fabids</taxon>
        <taxon>Fabales</taxon>
        <taxon>Fabaceae</taxon>
        <taxon>Papilionoideae</taxon>
        <taxon>50 kb inversion clade</taxon>
        <taxon>NPAAA clade</taxon>
        <taxon>indigoferoid/millettioid clade</taxon>
        <taxon>Phaseoleae</taxon>
        <taxon>Vigna</taxon>
    </lineage>
</organism>
<keyword evidence="1" id="KW-0862">Zinc</keyword>
<dbReference type="GO" id="GO:0003676">
    <property type="term" value="F:nucleic acid binding"/>
    <property type="evidence" value="ECO:0007669"/>
    <property type="project" value="InterPro"/>
</dbReference>
<keyword evidence="1" id="KW-0479">Metal-binding</keyword>
<dbReference type="InterPro" id="IPR001878">
    <property type="entry name" value="Znf_CCHC"/>
</dbReference>
<name>A0A0S3TF68_PHAAN</name>
<dbReference type="SUPFAM" id="SSF57756">
    <property type="entry name" value="Retrovirus zinc finger-like domains"/>
    <property type="match status" value="1"/>
</dbReference>
<protein>
    <recommendedName>
        <fullName evidence="4">CCHC-type domain-containing protein</fullName>
    </recommendedName>
</protein>
<keyword evidence="2" id="KW-0175">Coiled coil</keyword>
<keyword evidence="1" id="KW-0863">Zinc-finger</keyword>
<dbReference type="PANTHER" id="PTHR35317:SF38">
    <property type="entry name" value="RNA-DIRECTED DNA POLYMERASE"/>
    <property type="match status" value="1"/>
</dbReference>
<sequence length="545" mass="62601">MAGHQTQVYAEGASINRPPLFTGDNYAFWKVRMEIFMGSVDRGIWEAVLNGPYIPKRTVDGVEVEKPYFSWTPEENRRAQFDIKARNIISSAVVLDEFYRISVCKTAQEMWEVLRVTHEGTDDVKRARKNTLIQEYEMFRMQPGEPISDVQKRFTHIVNHLTGLGKNFDTDELNVKILKSLDRSWQPKVTAISESQNLTQMSTAILFGKLREHELELRRLTAEEDQGKRKTLAFKSEISKGKNSKRIEDDDSDDDEENMSLMIKKFAKFMKAKGKDKYREERKENHGSSSSIKCYGCGERGHVKTDCPKNKKSEEKKERKFPKKKKAYIAWEENASSSSSSSVSDEEANLCLMADLEDAGSQVSDSSLESSNEFDLQKAFLDLLNESEKLDVAHKKLKKEHNELKLRYEKVLDDEVVLRNKVSNLETKLSESDTIVHPIECLSCKSHLFDIDILEHLLAKATKSKSYAKTNFEKSNARSGNTHLHKKSKVIRTRRVWVEKGTFVKNKVYKACCFYCMKLGHTSNKCSIKHFGVPNGKYAWVKTVK</sequence>
<feature type="compositionally biased region" description="Basic and acidic residues" evidence="3">
    <location>
        <begin position="237"/>
        <end position="248"/>
    </location>
</feature>
<dbReference type="Pfam" id="PF14223">
    <property type="entry name" value="Retrotran_gag_2"/>
    <property type="match status" value="1"/>
</dbReference>
<evidence type="ECO:0000256" key="1">
    <source>
        <dbReference type="PROSITE-ProRule" id="PRU00047"/>
    </source>
</evidence>
<feature type="domain" description="CCHC-type" evidence="4">
    <location>
        <begin position="293"/>
        <end position="309"/>
    </location>
</feature>
<dbReference type="InterPro" id="IPR036875">
    <property type="entry name" value="Znf_CCHC_sf"/>
</dbReference>
<dbReference type="Gene3D" id="4.10.60.10">
    <property type="entry name" value="Zinc finger, CCHC-type"/>
    <property type="match status" value="1"/>
</dbReference>
<dbReference type="OrthoDB" id="1932348at2759"/>
<dbReference type="PROSITE" id="PS50158">
    <property type="entry name" value="ZF_CCHC"/>
    <property type="match status" value="1"/>
</dbReference>